<keyword evidence="2" id="KW-1185">Reference proteome</keyword>
<sequence length="188" mass="22523">MQLPAHIQQVFFETLEGDMPIPAFETWLYANKELETILPPDDYFELIAYNYTTPFPRRDLHAMLLRATGMAAYETWRLRRKLVRTLQHDETLPQLLMSFYDMYYKGYFFLEYLGLQFGLRVEMGYYVHGERTPIAQQLKELAPLFPRLDLAINNTIGWLDDQKIVFSGERDEYDYPIYADHRTEEERR</sequence>
<accession>A0A5B2VH23</accession>
<reference evidence="1 2" key="2">
    <citation type="submission" date="2019-09" db="EMBL/GenBank/DDBJ databases">
        <authorList>
            <person name="Jin C."/>
        </authorList>
    </citation>
    <scope>NUCLEOTIDE SEQUENCE [LARGE SCALE GENOMIC DNA]</scope>
    <source>
        <strain evidence="1 2">BN140078</strain>
    </source>
</reference>
<organism evidence="1 2">
    <name type="scientific">Chitinophaga agrisoli</name>
    <dbReference type="NCBI Taxonomy" id="2607653"/>
    <lineage>
        <taxon>Bacteria</taxon>
        <taxon>Pseudomonadati</taxon>
        <taxon>Bacteroidota</taxon>
        <taxon>Chitinophagia</taxon>
        <taxon>Chitinophagales</taxon>
        <taxon>Chitinophagaceae</taxon>
        <taxon>Chitinophaga</taxon>
    </lineage>
</organism>
<evidence type="ECO:0000313" key="2">
    <source>
        <dbReference type="Proteomes" id="UP000324611"/>
    </source>
</evidence>
<evidence type="ECO:0000313" key="1">
    <source>
        <dbReference type="EMBL" id="KAA2238873.1"/>
    </source>
</evidence>
<dbReference type="AlphaFoldDB" id="A0A5B2VH23"/>
<proteinExistence type="predicted"/>
<dbReference type="EMBL" id="VUOC01000004">
    <property type="protein sequence ID" value="KAA2238873.1"/>
    <property type="molecule type" value="Genomic_DNA"/>
</dbReference>
<dbReference type="Proteomes" id="UP000324611">
    <property type="component" value="Unassembled WGS sequence"/>
</dbReference>
<dbReference type="RefSeq" id="WP_149840052.1">
    <property type="nucleotide sequence ID" value="NZ_VUOC01000004.1"/>
</dbReference>
<protein>
    <submittedName>
        <fullName evidence="1">Uncharacterized protein</fullName>
    </submittedName>
</protein>
<reference evidence="1 2" key="1">
    <citation type="submission" date="2019-09" db="EMBL/GenBank/DDBJ databases">
        <title>Chitinophaga ginsengihumi sp. nov., isolated from soil of ginseng rhizosphere.</title>
        <authorList>
            <person name="Lee J."/>
        </authorList>
    </citation>
    <scope>NUCLEOTIDE SEQUENCE [LARGE SCALE GENOMIC DNA]</scope>
    <source>
        <strain evidence="1 2">BN140078</strain>
    </source>
</reference>
<gene>
    <name evidence="1" type="ORF">F0L74_21910</name>
</gene>
<name>A0A5B2VH23_9BACT</name>
<comment type="caution">
    <text evidence="1">The sequence shown here is derived from an EMBL/GenBank/DDBJ whole genome shotgun (WGS) entry which is preliminary data.</text>
</comment>